<gene>
    <name evidence="1" type="ORF">BD410DRAFT_87270</name>
</gene>
<dbReference type="EMBL" id="ML170264">
    <property type="protein sequence ID" value="TDL15728.1"/>
    <property type="molecule type" value="Genomic_DNA"/>
</dbReference>
<evidence type="ECO:0000313" key="2">
    <source>
        <dbReference type="Proteomes" id="UP000294933"/>
    </source>
</evidence>
<accession>A0A4Y7PKT9</accession>
<keyword evidence="2" id="KW-1185">Reference proteome</keyword>
<dbReference type="AlphaFoldDB" id="A0A4Y7PKT9"/>
<organism evidence="1 2">
    <name type="scientific">Rickenella mellea</name>
    <dbReference type="NCBI Taxonomy" id="50990"/>
    <lineage>
        <taxon>Eukaryota</taxon>
        <taxon>Fungi</taxon>
        <taxon>Dikarya</taxon>
        <taxon>Basidiomycota</taxon>
        <taxon>Agaricomycotina</taxon>
        <taxon>Agaricomycetes</taxon>
        <taxon>Hymenochaetales</taxon>
        <taxon>Rickenellaceae</taxon>
        <taxon>Rickenella</taxon>
    </lineage>
</organism>
<protein>
    <submittedName>
        <fullName evidence="1">Uncharacterized protein</fullName>
    </submittedName>
</protein>
<reference evidence="1 2" key="1">
    <citation type="submission" date="2018-06" db="EMBL/GenBank/DDBJ databases">
        <title>A transcriptomic atlas of mushroom development highlights an independent origin of complex multicellularity.</title>
        <authorList>
            <consortium name="DOE Joint Genome Institute"/>
            <person name="Krizsan K."/>
            <person name="Almasi E."/>
            <person name="Merenyi Z."/>
            <person name="Sahu N."/>
            <person name="Viragh M."/>
            <person name="Koszo T."/>
            <person name="Mondo S."/>
            <person name="Kiss B."/>
            <person name="Balint B."/>
            <person name="Kues U."/>
            <person name="Barry K."/>
            <person name="Hegedus J.C."/>
            <person name="Henrissat B."/>
            <person name="Johnson J."/>
            <person name="Lipzen A."/>
            <person name="Ohm R."/>
            <person name="Nagy I."/>
            <person name="Pangilinan J."/>
            <person name="Yan J."/>
            <person name="Xiong Y."/>
            <person name="Grigoriev I.V."/>
            <person name="Hibbett D.S."/>
            <person name="Nagy L.G."/>
        </authorList>
    </citation>
    <scope>NUCLEOTIDE SEQUENCE [LARGE SCALE GENOMIC DNA]</scope>
    <source>
        <strain evidence="1 2">SZMC22713</strain>
    </source>
</reference>
<sequence length="130" mass="14235">MHHQHASEDFNMDGAAGLLNLLGLMRNEGVIAAFEDGILYGGLRSENCERYLDPLHTFRRSLDDATLSKKSKAAVLVHQDQPELDGAPLRSAFDHPCSGSVSFCFPRLKSLHNSLPIKSSPLSDNGHLPI</sequence>
<proteinExistence type="predicted"/>
<dbReference type="Proteomes" id="UP000294933">
    <property type="component" value="Unassembled WGS sequence"/>
</dbReference>
<dbReference type="VEuPathDB" id="FungiDB:BD410DRAFT_87270"/>
<name>A0A4Y7PKT9_9AGAM</name>
<evidence type="ECO:0000313" key="1">
    <source>
        <dbReference type="EMBL" id="TDL15728.1"/>
    </source>
</evidence>